<proteinExistence type="predicted"/>
<evidence type="ECO:0000313" key="1">
    <source>
        <dbReference type="EMBL" id="MPN37312.1"/>
    </source>
</evidence>
<organism evidence="1">
    <name type="scientific">bioreactor metagenome</name>
    <dbReference type="NCBI Taxonomy" id="1076179"/>
    <lineage>
        <taxon>unclassified sequences</taxon>
        <taxon>metagenomes</taxon>
        <taxon>ecological metagenomes</taxon>
    </lineage>
</organism>
<accession>A0A645HG01</accession>
<reference evidence="1" key="1">
    <citation type="submission" date="2019-08" db="EMBL/GenBank/DDBJ databases">
        <authorList>
            <person name="Kucharzyk K."/>
            <person name="Murdoch R.W."/>
            <person name="Higgins S."/>
            <person name="Loffler F."/>
        </authorList>
    </citation>
    <scope>NUCLEOTIDE SEQUENCE</scope>
</reference>
<protein>
    <submittedName>
        <fullName evidence="1">Uncharacterized protein</fullName>
    </submittedName>
</protein>
<sequence length="62" mass="6851">MLPGAFIRNFQLPAGLDMTFVLDNAVVFEDHRNTGVVLCGDSREIFSAGHDMEDEEATVFFG</sequence>
<gene>
    <name evidence="1" type="ORF">SDC9_184828</name>
</gene>
<name>A0A645HG01_9ZZZZ</name>
<comment type="caution">
    <text evidence="1">The sequence shown here is derived from an EMBL/GenBank/DDBJ whole genome shotgun (WGS) entry which is preliminary data.</text>
</comment>
<dbReference type="AlphaFoldDB" id="A0A645HG01"/>
<dbReference type="EMBL" id="VSSQ01091895">
    <property type="protein sequence ID" value="MPN37312.1"/>
    <property type="molecule type" value="Genomic_DNA"/>
</dbReference>